<dbReference type="AlphaFoldDB" id="A0A4R5BVU9"/>
<keyword evidence="1" id="KW-0808">Transferase</keyword>
<comment type="caution">
    <text evidence="1">The sequence shown here is derived from an EMBL/GenBank/DDBJ whole genome shotgun (WGS) entry which is preliminary data.</text>
</comment>
<name>A0A4R5BVU9_9PSEU</name>
<reference evidence="1 2" key="1">
    <citation type="submission" date="2019-03" db="EMBL/GenBank/DDBJ databases">
        <title>Draft genome sequences of novel Actinobacteria.</title>
        <authorList>
            <person name="Sahin N."/>
            <person name="Ay H."/>
            <person name="Saygin H."/>
        </authorList>
    </citation>
    <scope>NUCLEOTIDE SEQUENCE [LARGE SCALE GENOMIC DNA]</scope>
    <source>
        <strain evidence="1 2">5K548</strain>
    </source>
</reference>
<sequence>MRVRPISPQALVDEVVERVDALAGRWGRVAVDGAPAAGTGDLADRLVSPLRERGRAAVRVRATDYLRPASVRLEHGHHDPDSYYLSWFDTTGLAREVLTPLAANGTGQVLPALWDPEADRSPRLNRVALPERGVAIVDGPLLQGVGLDFDLVVHLWLSDAALHRSTPEDQRWTLPAFERYAEEVDPTGLADLVVRVDHPDRPAIIDSFDQQRR</sequence>
<accession>A0A4R5BVU9</accession>
<evidence type="ECO:0000313" key="2">
    <source>
        <dbReference type="Proteomes" id="UP000294723"/>
    </source>
</evidence>
<dbReference type="RefSeq" id="WP_132683463.1">
    <property type="nucleotide sequence ID" value="NZ_SMLA01000017.1"/>
</dbReference>
<keyword evidence="2" id="KW-1185">Reference proteome</keyword>
<dbReference type="EMBL" id="SMLA01000017">
    <property type="protein sequence ID" value="TDD88392.1"/>
    <property type="molecule type" value="Genomic_DNA"/>
</dbReference>
<organism evidence="1 2">
    <name type="scientific">Saccharopolyspora karakumensis</name>
    <dbReference type="NCBI Taxonomy" id="2530386"/>
    <lineage>
        <taxon>Bacteria</taxon>
        <taxon>Bacillati</taxon>
        <taxon>Actinomycetota</taxon>
        <taxon>Actinomycetes</taxon>
        <taxon>Pseudonocardiales</taxon>
        <taxon>Pseudonocardiaceae</taxon>
        <taxon>Saccharopolyspora</taxon>
    </lineage>
</organism>
<dbReference type="SUPFAM" id="SSF52540">
    <property type="entry name" value="P-loop containing nucleoside triphosphate hydrolases"/>
    <property type="match status" value="1"/>
</dbReference>
<dbReference type="Proteomes" id="UP000294723">
    <property type="component" value="Unassembled WGS sequence"/>
</dbReference>
<keyword evidence="1" id="KW-0418">Kinase</keyword>
<gene>
    <name evidence="1" type="ORF">E1202_13835</name>
</gene>
<dbReference type="InterPro" id="IPR027417">
    <property type="entry name" value="P-loop_NTPase"/>
</dbReference>
<proteinExistence type="predicted"/>
<dbReference type="GO" id="GO:0016301">
    <property type="term" value="F:kinase activity"/>
    <property type="evidence" value="ECO:0007669"/>
    <property type="project" value="UniProtKB-KW"/>
</dbReference>
<evidence type="ECO:0000313" key="1">
    <source>
        <dbReference type="EMBL" id="TDD88392.1"/>
    </source>
</evidence>
<protein>
    <submittedName>
        <fullName evidence="1">Uridine kinase</fullName>
    </submittedName>
</protein>
<dbReference type="Gene3D" id="3.40.50.300">
    <property type="entry name" value="P-loop containing nucleotide triphosphate hydrolases"/>
    <property type="match status" value="1"/>
</dbReference>